<reference evidence="1" key="1">
    <citation type="submission" date="2006-10" db="EMBL/GenBank/DDBJ databases">
        <authorList>
            <person name="Amadeo P."/>
            <person name="Zhao Q."/>
            <person name="Wortman J."/>
            <person name="Fraser-Liggett C."/>
            <person name="Carlton J."/>
        </authorList>
    </citation>
    <scope>NUCLEOTIDE SEQUENCE</scope>
    <source>
        <strain evidence="1">G3</strain>
    </source>
</reference>
<evidence type="ECO:0000313" key="2">
    <source>
        <dbReference type="Proteomes" id="UP000001542"/>
    </source>
</evidence>
<dbReference type="AlphaFoldDB" id="A2DFS0"/>
<dbReference type="EMBL" id="DS113195">
    <property type="protein sequence ID" value="EAY20773.1"/>
    <property type="molecule type" value="Genomic_DNA"/>
</dbReference>
<name>A2DFS0_TRIV3</name>
<keyword evidence="2" id="KW-1185">Reference proteome</keyword>
<reference evidence="1" key="2">
    <citation type="journal article" date="2007" name="Science">
        <title>Draft genome sequence of the sexually transmitted pathogen Trichomonas vaginalis.</title>
        <authorList>
            <person name="Carlton J.M."/>
            <person name="Hirt R.P."/>
            <person name="Silva J.C."/>
            <person name="Delcher A.L."/>
            <person name="Schatz M."/>
            <person name="Zhao Q."/>
            <person name="Wortman J.R."/>
            <person name="Bidwell S.L."/>
            <person name="Alsmark U.C.M."/>
            <person name="Besteiro S."/>
            <person name="Sicheritz-Ponten T."/>
            <person name="Noel C.J."/>
            <person name="Dacks J.B."/>
            <person name="Foster P.G."/>
            <person name="Simillion C."/>
            <person name="Van de Peer Y."/>
            <person name="Miranda-Saavedra D."/>
            <person name="Barton G.J."/>
            <person name="Westrop G.D."/>
            <person name="Mueller S."/>
            <person name="Dessi D."/>
            <person name="Fiori P.L."/>
            <person name="Ren Q."/>
            <person name="Paulsen I."/>
            <person name="Zhang H."/>
            <person name="Bastida-Corcuera F.D."/>
            <person name="Simoes-Barbosa A."/>
            <person name="Brown M.T."/>
            <person name="Hayes R.D."/>
            <person name="Mukherjee M."/>
            <person name="Okumura C.Y."/>
            <person name="Schneider R."/>
            <person name="Smith A.J."/>
            <person name="Vanacova S."/>
            <person name="Villalvazo M."/>
            <person name="Haas B.J."/>
            <person name="Pertea M."/>
            <person name="Feldblyum T.V."/>
            <person name="Utterback T.R."/>
            <person name="Shu C.L."/>
            <person name="Osoegawa K."/>
            <person name="de Jong P.J."/>
            <person name="Hrdy I."/>
            <person name="Horvathova L."/>
            <person name="Zubacova Z."/>
            <person name="Dolezal P."/>
            <person name="Malik S.B."/>
            <person name="Logsdon J.M. Jr."/>
            <person name="Henze K."/>
            <person name="Gupta A."/>
            <person name="Wang C.C."/>
            <person name="Dunne R.L."/>
            <person name="Upcroft J.A."/>
            <person name="Upcroft P."/>
            <person name="White O."/>
            <person name="Salzberg S.L."/>
            <person name="Tang P."/>
            <person name="Chiu C.-H."/>
            <person name="Lee Y.-S."/>
            <person name="Embley T.M."/>
            <person name="Coombs G.H."/>
            <person name="Mottram J.C."/>
            <person name="Tachezy J."/>
            <person name="Fraser-Liggett C.M."/>
            <person name="Johnson P.J."/>
        </authorList>
    </citation>
    <scope>NUCLEOTIDE SEQUENCE [LARGE SCALE GENOMIC DNA]</scope>
    <source>
        <strain evidence="1">G3</strain>
    </source>
</reference>
<dbReference type="VEuPathDB" id="TrichDB:TVAG_391570"/>
<dbReference type="RefSeq" id="XP_001581759.1">
    <property type="nucleotide sequence ID" value="XM_001581709.1"/>
</dbReference>
<accession>A2DFS0</accession>
<dbReference type="InParanoid" id="A2DFS0"/>
<proteinExistence type="predicted"/>
<dbReference type="VEuPathDB" id="TrichDB:TVAGG3_0323100"/>
<organism evidence="1 2">
    <name type="scientific">Trichomonas vaginalis (strain ATCC PRA-98 / G3)</name>
    <dbReference type="NCBI Taxonomy" id="412133"/>
    <lineage>
        <taxon>Eukaryota</taxon>
        <taxon>Metamonada</taxon>
        <taxon>Parabasalia</taxon>
        <taxon>Trichomonadida</taxon>
        <taxon>Trichomonadidae</taxon>
        <taxon>Trichomonas</taxon>
    </lineage>
</organism>
<sequence length="926" mass="108304">MTLGELPEAVRDFRYLVTEIVNGTDNEIKCKARLKYSIMRESPNSIETSLYVCENIADETLKFYALEIIHYHIRLNHEIPDIANFILTSLYGNNPRFLAASRIAAINCLSSMMLHDFSLLQKIPFDHPDAIIFFEKIPKVFSGIYITSQYYHAEAEKIRMDFLTQYFSIQVPDIYAIHHLLSLREFFLPYDEPPEEIINSFIELSMRITEFPDIALAFKVLEDFTLCIPQSFDAGFENPTDFTRAVLLFSVKFAHYLLINQELHEKLPDFWNMVVVLPSPLLFDQGFPEIQNLLKMFFKSIPLMVEKGNSFQEILIRFCERLNDSYMKETAPELAAKMARKVVKILLRYGVMIMQCHIPAILEYPQYNLPKELFYGIIEEGIFERFQVMPASIFKTITSLPLAEIPQEIIDYCFGILQNGNFYQDYASLAFHFLSKMAQTTKNPAFEQVFVSKMPLINQILSEVAEAFPSDTFCTVMTIFMMVHSQKTFENFNFWLNIADTILSDASSLPPACFAHIFSFECYYITFLTENHTEELSQIEHDRCQALLTYLQQIDDLGYFSEMVNSFFGSQYINEISMEVRNIIVMYISSILTSSFGDFTDILKPEDTDNHCFILSILTHLVKYLAFEESIKIVQCIDKMLSVFTTSYSFKFLITLAFSDTPVTFDNSKMVEISNFLIENESCLAYFKQNSEFFAIMRYFKQLENFSSYSSVEEWLLASGLEGEEISNMASLFHQLYKVIIIFRLIRITEYLQNLDVASCDISLLNEISDFCTKSSKFISFRFNWMPTRFVVQLFSNYNEEELKFSFFVAQMLVYTRVFDFDYLEEFVSAVIRSLFTFFPVDQFYQIWMIFFYLYQHDQSGSQLFFFIEKALQEKSASNEALCYFHMAMESMQNSSSFREFMEFLESSPNLSLACDKFYLWRQLRA</sequence>
<evidence type="ECO:0000313" key="1">
    <source>
        <dbReference type="EMBL" id="EAY20773.1"/>
    </source>
</evidence>
<protein>
    <submittedName>
        <fullName evidence="1">Uncharacterized protein</fullName>
    </submittedName>
</protein>
<dbReference type="Proteomes" id="UP000001542">
    <property type="component" value="Unassembled WGS sequence"/>
</dbReference>
<dbReference type="KEGG" id="tva:5466317"/>
<gene>
    <name evidence="1" type="ORF">TVAG_391570</name>
</gene>